<evidence type="ECO:0000313" key="5">
    <source>
        <dbReference type="Proteomes" id="UP000886523"/>
    </source>
</evidence>
<reference evidence="4" key="1">
    <citation type="journal article" date="2020" name="Nat. Commun.">
        <title>Large-scale genome sequencing of mycorrhizal fungi provides insights into the early evolution of symbiotic traits.</title>
        <authorList>
            <person name="Miyauchi S."/>
            <person name="Kiss E."/>
            <person name="Kuo A."/>
            <person name="Drula E."/>
            <person name="Kohler A."/>
            <person name="Sanchez-Garcia M."/>
            <person name="Morin E."/>
            <person name="Andreopoulos B."/>
            <person name="Barry K.W."/>
            <person name="Bonito G."/>
            <person name="Buee M."/>
            <person name="Carver A."/>
            <person name="Chen C."/>
            <person name="Cichocki N."/>
            <person name="Clum A."/>
            <person name="Culley D."/>
            <person name="Crous P.W."/>
            <person name="Fauchery L."/>
            <person name="Girlanda M."/>
            <person name="Hayes R.D."/>
            <person name="Keri Z."/>
            <person name="LaButti K."/>
            <person name="Lipzen A."/>
            <person name="Lombard V."/>
            <person name="Magnuson J."/>
            <person name="Maillard F."/>
            <person name="Murat C."/>
            <person name="Nolan M."/>
            <person name="Ohm R.A."/>
            <person name="Pangilinan J."/>
            <person name="Pereira M.F."/>
            <person name="Perotto S."/>
            <person name="Peter M."/>
            <person name="Pfister S."/>
            <person name="Riley R."/>
            <person name="Sitrit Y."/>
            <person name="Stielow J.B."/>
            <person name="Szollosi G."/>
            <person name="Zifcakova L."/>
            <person name="Stursova M."/>
            <person name="Spatafora J.W."/>
            <person name="Tedersoo L."/>
            <person name="Vaario L.M."/>
            <person name="Yamada A."/>
            <person name="Yan M."/>
            <person name="Wang P."/>
            <person name="Xu J."/>
            <person name="Bruns T."/>
            <person name="Baldrian P."/>
            <person name="Vilgalys R."/>
            <person name="Dunand C."/>
            <person name="Henrissat B."/>
            <person name="Grigoriev I.V."/>
            <person name="Hibbett D."/>
            <person name="Nagy L.G."/>
            <person name="Martin F.M."/>
        </authorList>
    </citation>
    <scope>NUCLEOTIDE SEQUENCE</scope>
    <source>
        <strain evidence="4">UP504</strain>
    </source>
</reference>
<keyword evidence="1" id="KW-0808">Transferase</keyword>
<comment type="similarity">
    <text evidence="1">Belongs to the GST superfamily. Kappa family.</text>
</comment>
<dbReference type="InterPro" id="IPR051924">
    <property type="entry name" value="GST_Kappa/NadH"/>
</dbReference>
<gene>
    <name evidence="4" type="ORF">BS47DRAFT_802304</name>
</gene>
<dbReference type="SUPFAM" id="SSF52833">
    <property type="entry name" value="Thioredoxin-like"/>
    <property type="match status" value="1"/>
</dbReference>
<dbReference type="Pfam" id="PF01323">
    <property type="entry name" value="DSBA"/>
    <property type="match status" value="1"/>
</dbReference>
<dbReference type="PANTHER" id="PTHR42943:SF2">
    <property type="entry name" value="GLUTATHIONE S-TRANSFERASE KAPPA 1"/>
    <property type="match status" value="1"/>
</dbReference>
<dbReference type="EMBL" id="MU128952">
    <property type="protein sequence ID" value="KAF9515243.1"/>
    <property type="molecule type" value="Genomic_DNA"/>
</dbReference>
<sequence length="241" mass="27726">MAPLQKAHVKLLYDISSPYSYFAFATLLRYKEAWNLDVDLFPIFLGGVMVYTENTPPSLRPMEVPYIILDKGRISDQYSVDIRSPPGHPMDTTSLNLIRFLRAVREEEGQEILAECTRLIFEEFYAVQTDYRTEQFWECLVPTLTKENLARIRQLSQTTRHKEGIKEDVKNAVENYGMFGAPWMVATRASDGKVDVFFGADKFDAMGWWLGPEYVWRGPYPDGQNPYPIATPRHSGIVARL</sequence>
<dbReference type="EC" id="2.5.1.18" evidence="1"/>
<dbReference type="Proteomes" id="UP000886523">
    <property type="component" value="Unassembled WGS sequence"/>
</dbReference>
<dbReference type="InterPro" id="IPR036249">
    <property type="entry name" value="Thioredoxin-like_sf"/>
</dbReference>
<feature type="domain" description="DSBA-like thioredoxin" evidence="3">
    <location>
        <begin position="9"/>
        <end position="205"/>
    </location>
</feature>
<keyword evidence="5" id="KW-1185">Reference proteome</keyword>
<dbReference type="AlphaFoldDB" id="A0A9P6DY31"/>
<dbReference type="InterPro" id="IPR014440">
    <property type="entry name" value="HCCAis_GSTk"/>
</dbReference>
<dbReference type="Gene3D" id="3.40.30.10">
    <property type="entry name" value="Glutaredoxin"/>
    <property type="match status" value="1"/>
</dbReference>
<comment type="caution">
    <text evidence="4">The sequence shown here is derived from an EMBL/GenBank/DDBJ whole genome shotgun (WGS) entry which is preliminary data.</text>
</comment>
<dbReference type="GO" id="GO:0004364">
    <property type="term" value="F:glutathione transferase activity"/>
    <property type="evidence" value="ECO:0007669"/>
    <property type="project" value="UniProtKB-UniRule"/>
</dbReference>
<dbReference type="PANTHER" id="PTHR42943">
    <property type="entry name" value="GLUTATHIONE S-TRANSFERASE KAPPA"/>
    <property type="match status" value="1"/>
</dbReference>
<organism evidence="4 5">
    <name type="scientific">Hydnum rufescens UP504</name>
    <dbReference type="NCBI Taxonomy" id="1448309"/>
    <lineage>
        <taxon>Eukaryota</taxon>
        <taxon>Fungi</taxon>
        <taxon>Dikarya</taxon>
        <taxon>Basidiomycota</taxon>
        <taxon>Agaricomycotina</taxon>
        <taxon>Agaricomycetes</taxon>
        <taxon>Cantharellales</taxon>
        <taxon>Hydnaceae</taxon>
        <taxon>Hydnum</taxon>
    </lineage>
</organism>
<dbReference type="PIRSF" id="PIRSF006386">
    <property type="entry name" value="HCCAis_GSTk"/>
    <property type="match status" value="1"/>
</dbReference>
<dbReference type="InterPro" id="IPR001853">
    <property type="entry name" value="DSBA-like_thioredoxin_dom"/>
</dbReference>
<protein>
    <recommendedName>
        <fullName evidence="1">Glutathione S-transferase kappa</fullName>
        <ecNumber evidence="1">2.5.1.18</ecNumber>
    </recommendedName>
</protein>
<feature type="active site" description="Nucleophile" evidence="2">
    <location>
        <position position="17"/>
    </location>
</feature>
<evidence type="ECO:0000256" key="1">
    <source>
        <dbReference type="PIRNR" id="PIRNR006386"/>
    </source>
</evidence>
<evidence type="ECO:0000259" key="3">
    <source>
        <dbReference type="Pfam" id="PF01323"/>
    </source>
</evidence>
<evidence type="ECO:0000256" key="2">
    <source>
        <dbReference type="PIRSR" id="PIRSR006386-1"/>
    </source>
</evidence>
<comment type="catalytic activity">
    <reaction evidence="1">
        <text>RX + glutathione = an S-substituted glutathione + a halide anion + H(+)</text>
        <dbReference type="Rhea" id="RHEA:16437"/>
        <dbReference type="ChEBI" id="CHEBI:15378"/>
        <dbReference type="ChEBI" id="CHEBI:16042"/>
        <dbReference type="ChEBI" id="CHEBI:17792"/>
        <dbReference type="ChEBI" id="CHEBI:57925"/>
        <dbReference type="ChEBI" id="CHEBI:90779"/>
        <dbReference type="EC" id="2.5.1.18"/>
    </reaction>
</comment>
<name>A0A9P6DY31_9AGAM</name>
<evidence type="ECO:0000313" key="4">
    <source>
        <dbReference type="EMBL" id="KAF9515243.1"/>
    </source>
</evidence>
<dbReference type="GO" id="GO:0004602">
    <property type="term" value="F:glutathione peroxidase activity"/>
    <property type="evidence" value="ECO:0007669"/>
    <property type="project" value="TreeGrafter"/>
</dbReference>
<accession>A0A9P6DY31</accession>
<dbReference type="GO" id="GO:0006749">
    <property type="term" value="P:glutathione metabolic process"/>
    <property type="evidence" value="ECO:0007669"/>
    <property type="project" value="TreeGrafter"/>
</dbReference>
<proteinExistence type="inferred from homology"/>
<dbReference type="GO" id="GO:0005739">
    <property type="term" value="C:mitochondrion"/>
    <property type="evidence" value="ECO:0007669"/>
    <property type="project" value="TreeGrafter"/>
</dbReference>
<dbReference type="OrthoDB" id="4664297at2759"/>
<dbReference type="GO" id="GO:0005777">
    <property type="term" value="C:peroxisome"/>
    <property type="evidence" value="ECO:0007669"/>
    <property type="project" value="TreeGrafter"/>
</dbReference>